<feature type="region of interest" description="Disordered" evidence="1">
    <location>
        <begin position="1614"/>
        <end position="1656"/>
    </location>
</feature>
<dbReference type="OrthoDB" id="444265at2759"/>
<organism evidence="3 4">
    <name type="scientific">Dermatophagoides pteronyssinus</name>
    <name type="common">European house dust mite</name>
    <dbReference type="NCBI Taxonomy" id="6956"/>
    <lineage>
        <taxon>Eukaryota</taxon>
        <taxon>Metazoa</taxon>
        <taxon>Ecdysozoa</taxon>
        <taxon>Arthropoda</taxon>
        <taxon>Chelicerata</taxon>
        <taxon>Arachnida</taxon>
        <taxon>Acari</taxon>
        <taxon>Acariformes</taxon>
        <taxon>Sarcoptiformes</taxon>
        <taxon>Astigmata</taxon>
        <taxon>Psoroptidia</taxon>
        <taxon>Analgoidea</taxon>
        <taxon>Pyroglyphidae</taxon>
        <taxon>Dermatophagoidinae</taxon>
        <taxon>Dermatophagoides</taxon>
    </lineage>
</organism>
<feature type="region of interest" description="Disordered" evidence="1">
    <location>
        <begin position="2261"/>
        <end position="2286"/>
    </location>
</feature>
<evidence type="ECO:0000256" key="1">
    <source>
        <dbReference type="SAM" id="MobiDB-lite"/>
    </source>
</evidence>
<reference evidence="4" key="1">
    <citation type="submission" date="2025-08" db="UniProtKB">
        <authorList>
            <consortium name="RefSeq"/>
        </authorList>
    </citation>
    <scope>IDENTIFICATION</scope>
    <source>
        <strain evidence="4">Airmid</strain>
    </source>
</reference>
<feature type="region of interest" description="Disordered" evidence="1">
    <location>
        <begin position="2373"/>
        <end position="2403"/>
    </location>
</feature>
<feature type="compositionally biased region" description="Basic and acidic residues" evidence="1">
    <location>
        <begin position="1801"/>
        <end position="1812"/>
    </location>
</feature>
<dbReference type="InterPro" id="IPR008984">
    <property type="entry name" value="SMAD_FHA_dom_sf"/>
</dbReference>
<dbReference type="InterPro" id="IPR000253">
    <property type="entry name" value="FHA_dom"/>
</dbReference>
<feature type="compositionally biased region" description="Acidic residues" evidence="1">
    <location>
        <begin position="1572"/>
        <end position="1596"/>
    </location>
</feature>
<gene>
    <name evidence="4" type="primary">LOC113793429</name>
</gene>
<feature type="region of interest" description="Disordered" evidence="1">
    <location>
        <begin position="612"/>
        <end position="652"/>
    </location>
</feature>
<dbReference type="Gene3D" id="2.60.200.20">
    <property type="match status" value="1"/>
</dbReference>
<feature type="compositionally biased region" description="Basic and acidic residues" evidence="1">
    <location>
        <begin position="386"/>
        <end position="396"/>
    </location>
</feature>
<dbReference type="SUPFAM" id="SSF49879">
    <property type="entry name" value="SMAD/FHA domain"/>
    <property type="match status" value="1"/>
</dbReference>
<feature type="compositionally biased region" description="Low complexity" evidence="1">
    <location>
        <begin position="401"/>
        <end position="460"/>
    </location>
</feature>
<feature type="region of interest" description="Disordered" evidence="1">
    <location>
        <begin position="1213"/>
        <end position="1232"/>
    </location>
</feature>
<feature type="compositionally biased region" description="Polar residues" evidence="1">
    <location>
        <begin position="612"/>
        <end position="624"/>
    </location>
</feature>
<feature type="region of interest" description="Disordered" evidence="1">
    <location>
        <begin position="1259"/>
        <end position="1281"/>
    </location>
</feature>
<dbReference type="OMA" id="ERERTNH"/>
<dbReference type="InParanoid" id="A0A6P6Y1X9"/>
<evidence type="ECO:0000313" key="3">
    <source>
        <dbReference type="Proteomes" id="UP000515146"/>
    </source>
</evidence>
<feature type="compositionally biased region" description="Low complexity" evidence="1">
    <location>
        <begin position="1000"/>
        <end position="1014"/>
    </location>
</feature>
<accession>A0A6P6Y1X9</accession>
<protein>
    <submittedName>
        <fullName evidence="4">Uncharacterized protein LOC113793429</fullName>
    </submittedName>
</protein>
<feature type="compositionally biased region" description="Basic and acidic residues" evidence="1">
    <location>
        <begin position="344"/>
        <end position="356"/>
    </location>
</feature>
<feature type="region of interest" description="Disordered" evidence="1">
    <location>
        <begin position="1735"/>
        <end position="1828"/>
    </location>
</feature>
<feature type="domain" description="FHA" evidence="2">
    <location>
        <begin position="228"/>
        <end position="280"/>
    </location>
</feature>
<feature type="region of interest" description="Disordered" evidence="1">
    <location>
        <begin position="975"/>
        <end position="1017"/>
    </location>
</feature>
<feature type="region of interest" description="Disordered" evidence="1">
    <location>
        <begin position="1559"/>
        <end position="1596"/>
    </location>
</feature>
<sequence>MFSKYSNTRISDNSLTSPVANVSLDLSKESFYPNYEFIEKSDKHRSFISARFEITDDCETSPLSTTLVDCFSSGSECCCSPPPSSSTFNSCANLDPPFQPNFCDSHSKFIMATDVTPTMAMTTCNNEQSPSSITARFGDPLGSPPTVSSGCSDDYYYGPSSGEFSSSANGDSIPIHTPSSSCKNNDYWALISKNDDFELKIEAQENYVCFIGSDLVHRKRQIQSPCNNKDKDDHQAVLIYASGSFHIKDLDSTFGTFVNELRVPSRSFIRLNIDDEIRFGFGPDIYQLKHLPSNPVNFNRSPNVQQKQVDINVDDEKHHRSTPPVTTIKTSFKNDNSNEFFVLGDEHDNNDDDSKQLKQIPSCDQATVPKSAKQSPMNKLFRISIRKNDKKSDPVKRGSKKTTIQTSTSTASSSSSSTSSSSHNKLSPSSFSLMSSSSSSSSQSSTPVTSTPHTQQTSSSSMFMSAMKMMKARFKKKSSSATVSAKDKKESSLFICSGNEDITFIRYHHYKQNHPSIHNQHKIEPCSISAPESPNQSRHHIYHSHTYQNTEFLRKLSDDYPIVSLSGCPFITDEHEYDEVTPELDLENDADDDEAPSCYSDISQKQWTCKSKTSTNVGDSNQHFNHNHRTLSPSTPLQLPQPTSTSLTKTKHSSVMNTAQNIHGDCGLYQKNPHNNHHDIIDADDYNASHECFDVENHTSTHAIATLSNIHHLPHLNSEDRLNNNSSLDSNIVHFEHLLKNLKNNKFESNTSSGNQKDSCETSINLSTILLDDEIHQRTRLHQQEPNESFCQNNVIISSLPPPSLNQETTTMTTIETTVTLGSTSSLLLYTSPKQSSVTSTTSANNNRIHCNDYNAKNRVDYICQNEQERQKDGIVVSDDDGKCRSTLTMLSYSNSVFDEKQQINSTNETLLNFEKRSPLAATTVETTAEKATVNETTLKNRNNIERHLNQLNNKSIHKHKHSGKQQLVVVPVDSDSGAVTDADTNDLYDIEDSRRGQRRPSSSSSSSTKITSSFDHYHPTNFLASTSSGRSSLGTSATLANSNNDNEFHLSSLEHDVEFDYQQQHCNNARTQQPQSLPVSLQQPRSRHSIGGMAFVINFDDNENELKTNEKSQYSIKKDEKITRRPSPLFLNNQNNNINCLSDVEQQITNVSQSARNSNTAKNNISITTTSMKRLSNVTSIPLNTSPKTNIAYVFDLNDMNEIQKPPIELSNNSRHTQYQSPSLSSSMKKSDTYDKKINKILTNDCLSTMNNDKDNFAKIDHQKNPKNHCSVKIPSSSTEPTTVINEMKKNIEMNSGQILSGIDMIDNDANRHSDVTLQQSTSRRNGQLSESAVYLINRMFEHNNNYQQNRHHHHHHRSESVSSHGCYDFSDDVDFDNHHRTDEYFGVQHGHILQADKVDQSAKTLATQTTKTHVKSMNRRSMEYDDDSLSSLNLIKDQSAKSHRSSLHRQNPKSIESDDVVTMIGIDQQVIDTNISVVDDEDELSDTGTYVIDIDELTGEKNRRKSENQNVGNSKKLIQKSPTKKKSAQPKQHFIDDSDEIRIKSYENLGVEIEHDVHCNDGEGGNTEANSDEFGDEEDYDEDEDLQDENDDEDKLEVARKQIDELFSNYEKHKKNSSHYPLKKDATFTRSKRRSSCSEVNSSSTYHDDKSDLSNQMISAQPSAKLFDVIDENIKHSTNIGDKSKKRISSELMSAFKRINSKLEKTARLGKLSLLSPSSTATVVTTTSCTPLAENTNAENRHSTKSVSALSKPPLKCSSAPSTPLLDNRKQSMNNRLHARNISRKSAMPSTITNNDSSSTERLDNNDSRQRARSGSMTSNSSASSSLRFNRAFALRRARLGMDTCGVEISEQSANKAKESQKTTKLISPSSFKRNDGGRFSLRVPSTRIPQNTCNQFTKGSRKPPSSSTTTIASTNKKVLKQPPVSSKIPTIKSHSASSSVCSSIENLTNGLGKGKVNNGHSLASMNHRNQSQRRVIPHSDNEIQFDAECSSCDDCETRPLLHFSRFGRRSLRCMPSSAGSNDNSTPWLKSLANKSINSNAELVFDKRNKAEIQSQPPTQCSYSLFNGSSIQSKHRTSSANSYRSESDSQNYISVIEPSSPSIVDPRTARQMVPPFQVGKRFFSTKPHRMAQFDKDFNTIIHGHHSASANPSPMRQMSADSNLMTHSVTECLLSDRLNIDSKRQETKSNEVPTGSPVISSGINARIFSISPLDSLVISAINQLSSKLRTRMRDFLERERTNHSPGSEARTLIEEILPQVNNVNGPDSSKSNQTRNNYNHDSSNISRDLSNILKNLKKVEQIFDVFSMVVEPYTNDTKIVEIHESDGPIITNISDSDTSGSGDGTNGSVVINNCTSTKTSINRSRRLPFMIPSQKPSANDFIQSPPSPESSSQPRSGFFIEI</sequence>
<proteinExistence type="predicted"/>
<name>A0A6P6Y1X9_DERPT</name>
<feature type="compositionally biased region" description="Low complexity" evidence="1">
    <location>
        <begin position="1815"/>
        <end position="1828"/>
    </location>
</feature>
<feature type="region of interest" description="Disordered" evidence="1">
    <location>
        <begin position="1503"/>
        <end position="1541"/>
    </location>
</feature>
<feature type="compositionally biased region" description="Polar residues" evidence="1">
    <location>
        <begin position="1790"/>
        <end position="1800"/>
    </location>
</feature>
<keyword evidence="3" id="KW-1185">Reference proteome</keyword>
<feature type="compositionally biased region" description="Low complexity" evidence="1">
    <location>
        <begin position="630"/>
        <end position="648"/>
    </location>
</feature>
<feature type="region of interest" description="Disordered" evidence="1">
    <location>
        <begin position="1858"/>
        <end position="1887"/>
    </location>
</feature>
<feature type="compositionally biased region" description="Polar residues" evidence="1">
    <location>
        <begin position="1865"/>
        <end position="1874"/>
    </location>
</feature>
<evidence type="ECO:0000313" key="4">
    <source>
        <dbReference type="RefSeq" id="XP_027199265.1"/>
    </source>
</evidence>
<dbReference type="Pfam" id="PF00498">
    <property type="entry name" value="FHA"/>
    <property type="match status" value="1"/>
</dbReference>
<feature type="region of interest" description="Disordered" evidence="1">
    <location>
        <begin position="343"/>
        <end position="460"/>
    </location>
</feature>
<evidence type="ECO:0000259" key="2">
    <source>
        <dbReference type="Pfam" id="PF00498"/>
    </source>
</evidence>
<dbReference type="KEGG" id="dpte:113793429"/>
<dbReference type="RefSeq" id="XP_027199265.1">
    <property type="nucleotide sequence ID" value="XM_027343464.1"/>
</dbReference>
<dbReference type="Proteomes" id="UP000515146">
    <property type="component" value="Unplaced"/>
</dbReference>